<evidence type="ECO:0000256" key="8">
    <source>
        <dbReference type="ARBA" id="ARBA00023242"/>
    </source>
</evidence>
<protein>
    <recommendedName>
        <fullName evidence="3 9">Mediator of RNA polymerase II transcription subunit 13</fullName>
    </recommendedName>
</protein>
<dbReference type="PANTHER" id="PTHR48249:SF3">
    <property type="entry name" value="MEDIATOR OF RNA POLYMERASE II TRANSCRIPTION SUBUNIT 13"/>
    <property type="match status" value="1"/>
</dbReference>
<dbReference type="STRING" id="307972.A0A2G8JEX8"/>
<evidence type="ECO:0000256" key="4">
    <source>
        <dbReference type="ARBA" id="ARBA00022491"/>
    </source>
</evidence>
<evidence type="ECO:0000256" key="5">
    <source>
        <dbReference type="ARBA" id="ARBA00023015"/>
    </source>
</evidence>
<keyword evidence="14" id="KW-1185">Reference proteome</keyword>
<keyword evidence="8 9" id="KW-0539">Nucleus</keyword>
<comment type="similarity">
    <text evidence="2 9">Belongs to the Mediator complex subunit 13 family.</text>
</comment>
<dbReference type="PANTHER" id="PTHR48249">
    <property type="entry name" value="MEDIATOR OF RNA POLYMERASE II TRANSCRIPTION SUBUNIT 13"/>
    <property type="match status" value="1"/>
</dbReference>
<evidence type="ECO:0000256" key="6">
    <source>
        <dbReference type="ARBA" id="ARBA00023159"/>
    </source>
</evidence>
<keyword evidence="7 9" id="KW-0804">Transcription</keyword>
<dbReference type="AlphaFoldDB" id="A0A2G8JEX8"/>
<comment type="caution">
    <text evidence="13">The sequence shown here is derived from an EMBL/GenBank/DDBJ whole genome shotgun (WGS) entry which is preliminary data.</text>
</comment>
<dbReference type="InterPro" id="IPR041285">
    <property type="entry name" value="MID_MedPIWI"/>
</dbReference>
<dbReference type="Pfam" id="PF18296">
    <property type="entry name" value="MID_MedPIWI"/>
    <property type="match status" value="1"/>
</dbReference>
<keyword evidence="4 9" id="KW-0678">Repressor</keyword>
<accession>A0A2G8JEX8</accession>
<keyword evidence="5 9" id="KW-0805">Transcription regulation</keyword>
<proteinExistence type="inferred from homology"/>
<feature type="domain" description="MID" evidence="12">
    <location>
        <begin position="24"/>
        <end position="122"/>
    </location>
</feature>
<dbReference type="GO" id="GO:0016592">
    <property type="term" value="C:mediator complex"/>
    <property type="evidence" value="ECO:0007669"/>
    <property type="project" value="InterPro"/>
</dbReference>
<feature type="region of interest" description="Disordered" evidence="10">
    <location>
        <begin position="1"/>
        <end position="25"/>
    </location>
</feature>
<evidence type="ECO:0000256" key="2">
    <source>
        <dbReference type="ARBA" id="ARBA00009354"/>
    </source>
</evidence>
<name>A0A2G8JEX8_STIJA</name>
<dbReference type="Pfam" id="PF06333">
    <property type="entry name" value="Med13_C"/>
    <property type="match status" value="1"/>
</dbReference>
<organism evidence="13 14">
    <name type="scientific">Stichopus japonicus</name>
    <name type="common">Sea cucumber</name>
    <dbReference type="NCBI Taxonomy" id="307972"/>
    <lineage>
        <taxon>Eukaryota</taxon>
        <taxon>Metazoa</taxon>
        <taxon>Echinodermata</taxon>
        <taxon>Eleutherozoa</taxon>
        <taxon>Echinozoa</taxon>
        <taxon>Holothuroidea</taxon>
        <taxon>Aspidochirotacea</taxon>
        <taxon>Aspidochirotida</taxon>
        <taxon>Stichopodidae</taxon>
        <taxon>Apostichopus</taxon>
    </lineage>
</organism>
<dbReference type="GO" id="GO:0003713">
    <property type="term" value="F:transcription coactivator activity"/>
    <property type="evidence" value="ECO:0007669"/>
    <property type="project" value="TreeGrafter"/>
</dbReference>
<dbReference type="InterPro" id="IPR009401">
    <property type="entry name" value="Med13_C"/>
</dbReference>
<evidence type="ECO:0000256" key="9">
    <source>
        <dbReference type="RuleBase" id="RU364134"/>
    </source>
</evidence>
<dbReference type="GO" id="GO:0045944">
    <property type="term" value="P:positive regulation of transcription by RNA polymerase II"/>
    <property type="evidence" value="ECO:0007669"/>
    <property type="project" value="TreeGrafter"/>
</dbReference>
<evidence type="ECO:0000256" key="3">
    <source>
        <dbReference type="ARBA" id="ARBA00019618"/>
    </source>
</evidence>
<evidence type="ECO:0000256" key="7">
    <source>
        <dbReference type="ARBA" id="ARBA00023163"/>
    </source>
</evidence>
<feature type="domain" description="Mediator complex subunit Med13 C-terminal" evidence="11">
    <location>
        <begin position="186"/>
        <end position="354"/>
    </location>
</feature>
<evidence type="ECO:0000256" key="1">
    <source>
        <dbReference type="ARBA" id="ARBA00004123"/>
    </source>
</evidence>
<comment type="function">
    <text evidence="9">Component of the Mediator complex, a coactivator involved in regulated transcription of nearly all RNA polymerase II-dependent genes. Mediator functions as a bridge to convey information from gene-specific regulatory proteins to the basal RNA polymerase II transcription machinery. Mediator is recruited to promoters by direct interactions with regulatory proteins and serves as a scaffold for the assembly of a functional preinitiation complex with RNA polymerase II and the general transcription factors.</text>
</comment>
<dbReference type="InterPro" id="IPR051139">
    <property type="entry name" value="Mediator_complx_sub13"/>
</dbReference>
<dbReference type="EMBL" id="MRZV01002224">
    <property type="protein sequence ID" value="PIK34288.1"/>
    <property type="molecule type" value="Genomic_DNA"/>
</dbReference>
<comment type="subcellular location">
    <subcellularLocation>
        <location evidence="1 9">Nucleus</location>
    </subcellularLocation>
</comment>
<keyword evidence="6 9" id="KW-0010">Activator</keyword>
<evidence type="ECO:0000259" key="11">
    <source>
        <dbReference type="Pfam" id="PF06333"/>
    </source>
</evidence>
<evidence type="ECO:0000256" key="10">
    <source>
        <dbReference type="SAM" id="MobiDB-lite"/>
    </source>
</evidence>
<reference evidence="13 14" key="1">
    <citation type="journal article" date="2017" name="PLoS Biol.">
        <title>The sea cucumber genome provides insights into morphological evolution and visceral regeneration.</title>
        <authorList>
            <person name="Zhang X."/>
            <person name="Sun L."/>
            <person name="Yuan J."/>
            <person name="Sun Y."/>
            <person name="Gao Y."/>
            <person name="Zhang L."/>
            <person name="Li S."/>
            <person name="Dai H."/>
            <person name="Hamel J.F."/>
            <person name="Liu C."/>
            <person name="Yu Y."/>
            <person name="Liu S."/>
            <person name="Lin W."/>
            <person name="Guo K."/>
            <person name="Jin S."/>
            <person name="Xu P."/>
            <person name="Storey K.B."/>
            <person name="Huan P."/>
            <person name="Zhang T."/>
            <person name="Zhou Y."/>
            <person name="Zhang J."/>
            <person name="Lin C."/>
            <person name="Li X."/>
            <person name="Xing L."/>
            <person name="Huo D."/>
            <person name="Sun M."/>
            <person name="Wang L."/>
            <person name="Mercier A."/>
            <person name="Li F."/>
            <person name="Yang H."/>
            <person name="Xiang J."/>
        </authorList>
    </citation>
    <scope>NUCLEOTIDE SEQUENCE [LARGE SCALE GENOMIC DNA]</scope>
    <source>
        <strain evidence="13">Shaxun</strain>
        <tissue evidence="13">Muscle</tissue>
    </source>
</reference>
<comment type="subunit">
    <text evidence="9">Component of the Mediator complex.</text>
</comment>
<evidence type="ECO:0000313" key="13">
    <source>
        <dbReference type="EMBL" id="PIK34288.1"/>
    </source>
</evidence>
<dbReference type="OrthoDB" id="103819at2759"/>
<evidence type="ECO:0000259" key="12">
    <source>
        <dbReference type="Pfam" id="PF18296"/>
    </source>
</evidence>
<evidence type="ECO:0000313" key="14">
    <source>
        <dbReference type="Proteomes" id="UP000230750"/>
    </source>
</evidence>
<gene>
    <name evidence="13" type="ORF">BSL78_28889</name>
</gene>
<dbReference type="Proteomes" id="UP000230750">
    <property type="component" value="Unassembled WGS sequence"/>
</dbReference>
<sequence length="385" mass="42339">MAAPTSKGVTTSDSTKTESKDDSSPEIAAHADFVQPPGVVIYVVDPFTCKEDEHPDYAGITTLGLLRCFAEIVECLPENLVKNIAFQIIPLHQVLQVANSGTGQRQLSQLKSLAFSVFSQCHQTVNPSLPGRSLTGFGPAAELDKVIKAKEVMVSCERASELYFQSCNYQISVSRYEPNIHPNQVYSPPYILAPLKDKQTELGESFGDLREACGELFCTYCLSHDQRFLLTACTDNKGELNETAIINIDIPNSKRRKKVSVNNRALLKLWEFLLGVISKSALPWRLVIGRFGRLGQGEVRDWSALLSRRSLTMQSLKLKELCGMCSVPGSSEYPCILSACLVSLEPETGLRIMAGKLGLYARLLVCFPIVSSSRIIRSGSVIGEQ</sequence>